<dbReference type="GO" id="GO:0003676">
    <property type="term" value="F:nucleic acid binding"/>
    <property type="evidence" value="ECO:0007669"/>
    <property type="project" value="InterPro"/>
</dbReference>
<dbReference type="InterPro" id="IPR038717">
    <property type="entry name" value="Tc1-like_DDE_dom"/>
</dbReference>
<keyword evidence="3" id="KW-1185">Reference proteome</keyword>
<dbReference type="Gene3D" id="3.30.420.10">
    <property type="entry name" value="Ribonuclease H-like superfamily/Ribonuclease H"/>
    <property type="match status" value="1"/>
</dbReference>
<feature type="domain" description="Tc1-like transposase DDE" evidence="1">
    <location>
        <begin position="3"/>
        <end position="56"/>
    </location>
</feature>
<dbReference type="OrthoDB" id="2753252at2759"/>
<dbReference type="Proteomes" id="UP000765509">
    <property type="component" value="Unassembled WGS sequence"/>
</dbReference>
<dbReference type="EMBL" id="AVOT02128165">
    <property type="protein sequence ID" value="MBW0587748.1"/>
    <property type="molecule type" value="Genomic_DNA"/>
</dbReference>
<protein>
    <recommendedName>
        <fullName evidence="1">Tc1-like transposase DDE domain-containing protein</fullName>
    </recommendedName>
</protein>
<proteinExistence type="predicted"/>
<dbReference type="InterPro" id="IPR036397">
    <property type="entry name" value="RNaseH_sf"/>
</dbReference>
<evidence type="ECO:0000259" key="1">
    <source>
        <dbReference type="Pfam" id="PF13358"/>
    </source>
</evidence>
<name>A0A9Q3Q6Z6_9BASI</name>
<comment type="caution">
    <text evidence="2">The sequence shown here is derived from an EMBL/GenBank/DDBJ whole genome shotgun (WGS) entry which is preliminary data.</text>
</comment>
<evidence type="ECO:0000313" key="3">
    <source>
        <dbReference type="Proteomes" id="UP000765509"/>
    </source>
</evidence>
<reference evidence="2" key="1">
    <citation type="submission" date="2021-03" db="EMBL/GenBank/DDBJ databases">
        <title>Draft genome sequence of rust myrtle Austropuccinia psidii MF-1, a brazilian biotype.</title>
        <authorList>
            <person name="Quecine M.C."/>
            <person name="Pachon D.M.R."/>
            <person name="Bonatelli M.L."/>
            <person name="Correr F.H."/>
            <person name="Franceschini L.M."/>
            <person name="Leite T.F."/>
            <person name="Margarido G.R.A."/>
            <person name="Almeida C.A."/>
            <person name="Ferrarezi J.A."/>
            <person name="Labate C.A."/>
        </authorList>
    </citation>
    <scope>NUCLEOTIDE SEQUENCE</scope>
    <source>
        <strain evidence="2">MF-1</strain>
    </source>
</reference>
<organism evidence="2 3">
    <name type="scientific">Austropuccinia psidii MF-1</name>
    <dbReference type="NCBI Taxonomy" id="1389203"/>
    <lineage>
        <taxon>Eukaryota</taxon>
        <taxon>Fungi</taxon>
        <taxon>Dikarya</taxon>
        <taxon>Basidiomycota</taxon>
        <taxon>Pucciniomycotina</taxon>
        <taxon>Pucciniomycetes</taxon>
        <taxon>Pucciniales</taxon>
        <taxon>Sphaerophragmiaceae</taxon>
        <taxon>Austropuccinia</taxon>
    </lineage>
</organism>
<dbReference type="AlphaFoldDB" id="A0A9Q3Q6Z6"/>
<accession>A0A9Q3Q6Z6</accession>
<dbReference type="Pfam" id="PF13358">
    <property type="entry name" value="DDE_3"/>
    <property type="match status" value="1"/>
</dbReference>
<gene>
    <name evidence="2" type="ORF">O181_127463</name>
</gene>
<sequence length="100" mass="11769">MEDRAPIHTAIDIQQWQEENQIHKLLFPAYSPDLNPIWNLWLNMKYVVTHLFNPNTMDELKTTLNTVLETLPFEHVEALLLSFPERIKMVVDKNGAPTLW</sequence>
<evidence type="ECO:0000313" key="2">
    <source>
        <dbReference type="EMBL" id="MBW0587748.1"/>
    </source>
</evidence>